<accession>A0ABY7Z0X9</accession>
<dbReference type="Proteomes" id="UP001222118">
    <property type="component" value="Chromosome"/>
</dbReference>
<evidence type="ECO:0000313" key="1">
    <source>
        <dbReference type="EMBL" id="WDR07310.1"/>
    </source>
</evidence>
<dbReference type="EMBL" id="CP118247">
    <property type="protein sequence ID" value="WDR07310.1"/>
    <property type="molecule type" value="Genomic_DNA"/>
</dbReference>
<sequence>MMIVHSSVFHRGVRIGEIVMDGQSINAFDVQNLPLGDDFSSRFDAVRTVLDSHIHGPIQPKWNRETSPHLMGSSVGYGQGGFWRGLA</sequence>
<keyword evidence="2" id="KW-1185">Reference proteome</keyword>
<reference evidence="1 2" key="1">
    <citation type="submission" date="2023-02" db="EMBL/GenBank/DDBJ databases">
        <title>Devosia chondri sp. nov., isolated from the phycosphere of marine algae.</title>
        <authorList>
            <person name="Kim J.M."/>
            <person name="Lee J.K."/>
            <person name="Choi B.J."/>
            <person name="Bayburt H."/>
            <person name="Jeon C.O."/>
        </authorList>
    </citation>
    <scope>NUCLEOTIDE SEQUENCE [LARGE SCALE GENOMIC DNA]</scope>
    <source>
        <strain evidence="1 2">G2-5</strain>
    </source>
</reference>
<dbReference type="RefSeq" id="WP_282212823.1">
    <property type="nucleotide sequence ID" value="NZ_CP118247.1"/>
</dbReference>
<organism evidence="1 2">
    <name type="scientific">Devosia rhodophyticola</name>
    <dbReference type="NCBI Taxonomy" id="3026423"/>
    <lineage>
        <taxon>Bacteria</taxon>
        <taxon>Pseudomonadati</taxon>
        <taxon>Pseudomonadota</taxon>
        <taxon>Alphaproteobacteria</taxon>
        <taxon>Hyphomicrobiales</taxon>
        <taxon>Devosiaceae</taxon>
        <taxon>Devosia</taxon>
    </lineage>
</organism>
<protein>
    <submittedName>
        <fullName evidence="1">Uncharacterized protein</fullName>
    </submittedName>
</protein>
<proteinExistence type="predicted"/>
<name>A0ABY7Z0X9_9HYPH</name>
<evidence type="ECO:0000313" key="2">
    <source>
        <dbReference type="Proteomes" id="UP001222118"/>
    </source>
</evidence>
<gene>
    <name evidence="1" type="ORF">PSQ90_07795</name>
</gene>